<keyword evidence="1" id="KW-0472">Membrane</keyword>
<dbReference type="InterPro" id="IPR021994">
    <property type="entry name" value="DUF3592"/>
</dbReference>
<name>A0ABV7HL21_9GAMM</name>
<sequence length="600" mass="66943">MNKVVSSNRTRLKTLIGSLVTLVIVVAFSLSSDSVNRYLQQISAYQWDKVTAELINPEGDPLKSFKLVDQRYHLNFRYQYQSTEYRGHLVSLAVQNDMSYKEWRRIAHRVRFWHEKGTLKAYVNPRNPSEAVLDPGLNISDAAVVLVMLLVFAFSSLWGVYSSLRGYSSNSARSHQKDGVSDNSLTMVFLCCILGVALMVLPVGGAFDWDSDISLSGIINLAMVTPFVLFGATLMYFSYKMYLDYRILGPVKLNIVDDALLKQMGVLEEGLALAQRIVGGHFHLDVNAVEPLEVELECVHVYSSDDSNSVHKDVIWKERRRCRVEFINDFNQQGYKVSFLFALSDDLPGTGRYSGYRGRIEWSASCSGKVTPRYSSTSIPFARSWMIPVEVTSDESSESRSEITQESSRKQTALSDLQRDMPVVADPEIPVVGAKQTLDVVQDRKGVHVVSSGRYALWVRVLSLLPGVGIIAFSAFVAFVGWLLPEIGLMIAAGVGGVIGLVVMLFGAMFTGMTLKTTAAPNELKKRHCIFGIPVKQKKVVTETADQLTLEYRPLMNSDPEGFGVVRYLVHINNKVEIVAQGFSTKCMAETMLHQLRARL</sequence>
<proteinExistence type="predicted"/>
<protein>
    <recommendedName>
        <fullName evidence="2">DUF3592 domain-containing protein</fullName>
    </recommendedName>
</protein>
<evidence type="ECO:0000313" key="3">
    <source>
        <dbReference type="EMBL" id="MFC3153308.1"/>
    </source>
</evidence>
<keyword evidence="1" id="KW-1133">Transmembrane helix</keyword>
<feature type="transmembrane region" description="Helical" evidence="1">
    <location>
        <begin position="12"/>
        <end position="30"/>
    </location>
</feature>
<feature type="transmembrane region" description="Helical" evidence="1">
    <location>
        <begin position="213"/>
        <end position="237"/>
    </location>
</feature>
<feature type="transmembrane region" description="Helical" evidence="1">
    <location>
        <begin position="185"/>
        <end position="207"/>
    </location>
</feature>
<evidence type="ECO:0000259" key="2">
    <source>
        <dbReference type="Pfam" id="PF12158"/>
    </source>
</evidence>
<evidence type="ECO:0000256" key="1">
    <source>
        <dbReference type="SAM" id="Phobius"/>
    </source>
</evidence>
<feature type="transmembrane region" description="Helical" evidence="1">
    <location>
        <begin position="142"/>
        <end position="164"/>
    </location>
</feature>
<evidence type="ECO:0000313" key="4">
    <source>
        <dbReference type="Proteomes" id="UP001595476"/>
    </source>
</evidence>
<feature type="transmembrane region" description="Helical" evidence="1">
    <location>
        <begin position="461"/>
        <end position="484"/>
    </location>
</feature>
<feature type="domain" description="DUF3592" evidence="2">
    <location>
        <begin position="72"/>
        <end position="137"/>
    </location>
</feature>
<dbReference type="RefSeq" id="WP_386723229.1">
    <property type="nucleotide sequence ID" value="NZ_JBHRSZ010000009.1"/>
</dbReference>
<reference evidence="4" key="1">
    <citation type="journal article" date="2019" name="Int. J. Syst. Evol. Microbiol.">
        <title>The Global Catalogue of Microorganisms (GCM) 10K type strain sequencing project: providing services to taxonomists for standard genome sequencing and annotation.</title>
        <authorList>
            <consortium name="The Broad Institute Genomics Platform"/>
            <consortium name="The Broad Institute Genome Sequencing Center for Infectious Disease"/>
            <person name="Wu L."/>
            <person name="Ma J."/>
        </authorList>
    </citation>
    <scope>NUCLEOTIDE SEQUENCE [LARGE SCALE GENOMIC DNA]</scope>
    <source>
        <strain evidence="4">KCTC 52438</strain>
    </source>
</reference>
<feature type="transmembrane region" description="Helical" evidence="1">
    <location>
        <begin position="490"/>
        <end position="515"/>
    </location>
</feature>
<accession>A0ABV7HL21</accession>
<gene>
    <name evidence="3" type="ORF">ACFOEK_19870</name>
</gene>
<comment type="caution">
    <text evidence="3">The sequence shown here is derived from an EMBL/GenBank/DDBJ whole genome shotgun (WGS) entry which is preliminary data.</text>
</comment>
<keyword evidence="4" id="KW-1185">Reference proteome</keyword>
<dbReference type="EMBL" id="JBHRSZ010000009">
    <property type="protein sequence ID" value="MFC3153308.1"/>
    <property type="molecule type" value="Genomic_DNA"/>
</dbReference>
<dbReference type="Proteomes" id="UP001595476">
    <property type="component" value="Unassembled WGS sequence"/>
</dbReference>
<keyword evidence="1" id="KW-0812">Transmembrane</keyword>
<dbReference type="Pfam" id="PF12158">
    <property type="entry name" value="DUF3592"/>
    <property type="match status" value="1"/>
</dbReference>
<organism evidence="3 4">
    <name type="scientific">Litoribrevibacter euphylliae</name>
    <dbReference type="NCBI Taxonomy" id="1834034"/>
    <lineage>
        <taxon>Bacteria</taxon>
        <taxon>Pseudomonadati</taxon>
        <taxon>Pseudomonadota</taxon>
        <taxon>Gammaproteobacteria</taxon>
        <taxon>Oceanospirillales</taxon>
        <taxon>Oceanospirillaceae</taxon>
        <taxon>Litoribrevibacter</taxon>
    </lineage>
</organism>